<dbReference type="Pfam" id="PF00069">
    <property type="entry name" value="Pkinase"/>
    <property type="match status" value="1"/>
</dbReference>
<organism evidence="5 6">
    <name type="scientific">Glarea lozoyensis (strain ATCC 20868 / MF5171)</name>
    <dbReference type="NCBI Taxonomy" id="1116229"/>
    <lineage>
        <taxon>Eukaryota</taxon>
        <taxon>Fungi</taxon>
        <taxon>Dikarya</taxon>
        <taxon>Ascomycota</taxon>
        <taxon>Pezizomycotina</taxon>
        <taxon>Leotiomycetes</taxon>
        <taxon>Helotiales</taxon>
        <taxon>Helotiaceae</taxon>
        <taxon>Glarea</taxon>
    </lineage>
</organism>
<evidence type="ECO:0000313" key="6">
    <source>
        <dbReference type="Proteomes" id="UP000016922"/>
    </source>
</evidence>
<dbReference type="PROSITE" id="PS50011">
    <property type="entry name" value="PROTEIN_KINASE_DOM"/>
    <property type="match status" value="1"/>
</dbReference>
<protein>
    <submittedName>
        <fullName evidence="5">Protein kinase-like (PK-like)</fullName>
    </submittedName>
</protein>
<keyword evidence="2" id="KW-0547">Nucleotide-binding</keyword>
<reference evidence="5 6" key="1">
    <citation type="journal article" date="2013" name="BMC Genomics">
        <title>Genomics-driven discovery of the pneumocandin biosynthetic gene cluster in the fungus Glarea lozoyensis.</title>
        <authorList>
            <person name="Chen L."/>
            <person name="Yue Q."/>
            <person name="Zhang X."/>
            <person name="Xiang M."/>
            <person name="Wang C."/>
            <person name="Li S."/>
            <person name="Che Y."/>
            <person name="Ortiz-Lopez F.J."/>
            <person name="Bills G.F."/>
            <person name="Liu X."/>
            <person name="An Z."/>
        </authorList>
    </citation>
    <scope>NUCLEOTIDE SEQUENCE [LARGE SCALE GENOMIC DNA]</scope>
    <source>
        <strain evidence="6">ATCC 20868 / MF5171</strain>
    </source>
</reference>
<dbReference type="Proteomes" id="UP000016922">
    <property type="component" value="Unassembled WGS sequence"/>
</dbReference>
<evidence type="ECO:0000256" key="2">
    <source>
        <dbReference type="ARBA" id="ARBA00022741"/>
    </source>
</evidence>
<dbReference type="SUPFAM" id="SSF56112">
    <property type="entry name" value="Protein kinase-like (PK-like)"/>
    <property type="match status" value="1"/>
</dbReference>
<dbReference type="Gene3D" id="1.10.510.10">
    <property type="entry name" value="Transferase(Phosphotransferase) domain 1"/>
    <property type="match status" value="1"/>
</dbReference>
<dbReference type="PANTHER" id="PTHR45832">
    <property type="entry name" value="SERINE/THREONINE-PROTEIN KINASE SAMKA-RELATED-RELATED"/>
    <property type="match status" value="1"/>
</dbReference>
<dbReference type="InterPro" id="IPR051931">
    <property type="entry name" value="PAK3-like"/>
</dbReference>
<sequence length="305" mass="35121">MASLFGAGQLLRGKVNRYTITKQIHECLWLAMTASDQTVVIKSVRHFRLDTERVALKRFQSRSSVIRPLIDEIEDPSDPPALVLKHLDDDLFNAAAAKRLTTSEIKLVAKRVLEGLNVIHEDGYVHTDIKLDNILVNYAQGSSRFAEIQLTDLGNTVRADSKWAKECDMIGAPVWRSPEAQLQIGWGSPTDIRSFGTVRDNWLIFKPHVPFGHDHYEIKIVMKNHQFFGPFPLRYRELVDEEMLEVITYIMNGVPLETMKPFRRVGEKEISKEDKEFVCRVMKMDPRDRPTAKELLEDEWFEGVE</sequence>
<keyword evidence="3" id="KW-0067">ATP-binding</keyword>
<dbReference type="STRING" id="1116229.S3D508"/>
<dbReference type="InterPro" id="IPR011009">
    <property type="entry name" value="Kinase-like_dom_sf"/>
</dbReference>
<dbReference type="PROSITE" id="PS00108">
    <property type="entry name" value="PROTEIN_KINASE_ST"/>
    <property type="match status" value="1"/>
</dbReference>
<dbReference type="RefSeq" id="XP_008080191.1">
    <property type="nucleotide sequence ID" value="XM_008082000.1"/>
</dbReference>
<dbReference type="HOGENOM" id="CLU_076146_0_0_1"/>
<gene>
    <name evidence="5" type="ORF">GLAREA_07312</name>
</gene>
<keyword evidence="5" id="KW-0808">Transferase</keyword>
<dbReference type="OrthoDB" id="5979581at2759"/>
<proteinExistence type="inferred from homology"/>
<dbReference type="KEGG" id="glz:GLAREA_07312"/>
<dbReference type="OMA" id="GRCKIGQ"/>
<name>S3D508_GLAL2</name>
<dbReference type="InterPro" id="IPR008271">
    <property type="entry name" value="Ser/Thr_kinase_AS"/>
</dbReference>
<evidence type="ECO:0000313" key="5">
    <source>
        <dbReference type="EMBL" id="EPE32179.1"/>
    </source>
</evidence>
<dbReference type="PANTHER" id="PTHR45832:SF22">
    <property type="entry name" value="SERINE_THREONINE-PROTEIN KINASE SAMKA-RELATED"/>
    <property type="match status" value="1"/>
</dbReference>
<dbReference type="GO" id="GO:0005524">
    <property type="term" value="F:ATP binding"/>
    <property type="evidence" value="ECO:0007669"/>
    <property type="project" value="UniProtKB-KW"/>
</dbReference>
<comment type="similarity">
    <text evidence="1">Belongs to the protein kinase superfamily. STE Ser/Thr protein kinase family. STE20 subfamily.</text>
</comment>
<evidence type="ECO:0000256" key="3">
    <source>
        <dbReference type="ARBA" id="ARBA00022840"/>
    </source>
</evidence>
<keyword evidence="6" id="KW-1185">Reference proteome</keyword>
<keyword evidence="5" id="KW-0418">Kinase</keyword>
<dbReference type="InterPro" id="IPR000719">
    <property type="entry name" value="Prot_kinase_dom"/>
</dbReference>
<dbReference type="SMART" id="SM00220">
    <property type="entry name" value="S_TKc"/>
    <property type="match status" value="1"/>
</dbReference>
<dbReference type="AlphaFoldDB" id="S3D508"/>
<dbReference type="GO" id="GO:0004672">
    <property type="term" value="F:protein kinase activity"/>
    <property type="evidence" value="ECO:0007669"/>
    <property type="project" value="InterPro"/>
</dbReference>
<accession>S3D508</accession>
<feature type="domain" description="Protein kinase" evidence="4">
    <location>
        <begin position="1"/>
        <end position="301"/>
    </location>
</feature>
<dbReference type="EMBL" id="KE145359">
    <property type="protein sequence ID" value="EPE32179.1"/>
    <property type="molecule type" value="Genomic_DNA"/>
</dbReference>
<dbReference type="GeneID" id="19466365"/>
<evidence type="ECO:0000256" key="1">
    <source>
        <dbReference type="ARBA" id="ARBA00008874"/>
    </source>
</evidence>
<dbReference type="eggNOG" id="KOG0578">
    <property type="taxonomic scope" value="Eukaryota"/>
</dbReference>
<evidence type="ECO:0000259" key="4">
    <source>
        <dbReference type="PROSITE" id="PS50011"/>
    </source>
</evidence>